<comment type="similarity">
    <text evidence="8 11">Belongs to the DEAD box helicase family.</text>
</comment>
<reference evidence="16 17" key="1">
    <citation type="submission" date="2019-03" db="EMBL/GenBank/DDBJ databases">
        <title>Genomic Encyclopedia of Type Strains, Phase IV (KMG-IV): sequencing the most valuable type-strain genomes for metagenomic binning, comparative biology and taxonomic classification.</title>
        <authorList>
            <person name="Goeker M."/>
        </authorList>
    </citation>
    <scope>NUCLEOTIDE SEQUENCE [LARGE SCALE GENOMIC DNA]</scope>
    <source>
        <strain evidence="16 17">DSM 100055</strain>
    </source>
</reference>
<keyword evidence="6 11" id="KW-0067">ATP-binding</keyword>
<dbReference type="GO" id="GO:0005829">
    <property type="term" value="C:cytosol"/>
    <property type="evidence" value="ECO:0007669"/>
    <property type="project" value="TreeGrafter"/>
</dbReference>
<organism evidence="16 17">
    <name type="scientific">Hypnocyclicus thermotrophus</name>
    <dbReference type="NCBI Taxonomy" id="1627895"/>
    <lineage>
        <taxon>Bacteria</taxon>
        <taxon>Fusobacteriati</taxon>
        <taxon>Fusobacteriota</taxon>
        <taxon>Fusobacteriia</taxon>
        <taxon>Fusobacteriales</taxon>
        <taxon>Fusobacteriaceae</taxon>
        <taxon>Hypnocyclicus</taxon>
    </lineage>
</organism>
<feature type="domain" description="Helicase ATP-binding" evidence="13">
    <location>
        <begin position="32"/>
        <end position="203"/>
    </location>
</feature>
<protein>
    <recommendedName>
        <fullName evidence="1">RNA helicase</fullName>
        <ecNumber evidence="1">3.6.4.13</ecNumber>
    </recommendedName>
</protein>
<evidence type="ECO:0000256" key="5">
    <source>
        <dbReference type="ARBA" id="ARBA00022806"/>
    </source>
</evidence>
<dbReference type="Gene3D" id="3.30.70.330">
    <property type="match status" value="1"/>
</dbReference>
<dbReference type="PROSITE" id="PS00039">
    <property type="entry name" value="DEAD_ATP_HELICASE"/>
    <property type="match status" value="1"/>
</dbReference>
<dbReference type="EC" id="3.6.4.13" evidence="1"/>
<evidence type="ECO:0000259" key="14">
    <source>
        <dbReference type="PROSITE" id="PS51194"/>
    </source>
</evidence>
<dbReference type="InterPro" id="IPR012677">
    <property type="entry name" value="Nucleotide-bd_a/b_plait_sf"/>
</dbReference>
<feature type="domain" description="DEAD-box RNA helicase Q" evidence="15">
    <location>
        <begin position="1"/>
        <end position="29"/>
    </location>
</feature>
<evidence type="ECO:0000256" key="10">
    <source>
        <dbReference type="PROSITE-ProRule" id="PRU00552"/>
    </source>
</evidence>
<dbReference type="CDD" id="cd12252">
    <property type="entry name" value="RRM_DbpA"/>
    <property type="match status" value="1"/>
</dbReference>
<keyword evidence="2" id="KW-0963">Cytoplasm</keyword>
<evidence type="ECO:0000259" key="15">
    <source>
        <dbReference type="PROSITE" id="PS51195"/>
    </source>
</evidence>
<evidence type="ECO:0000256" key="12">
    <source>
        <dbReference type="SAM" id="MobiDB-lite"/>
    </source>
</evidence>
<dbReference type="InterPro" id="IPR014001">
    <property type="entry name" value="Helicase_ATP-bd"/>
</dbReference>
<dbReference type="PROSITE" id="PS51194">
    <property type="entry name" value="HELICASE_CTER"/>
    <property type="match status" value="1"/>
</dbReference>
<dbReference type="CDD" id="cd00268">
    <property type="entry name" value="DEADc"/>
    <property type="match status" value="1"/>
</dbReference>
<feature type="short sequence motif" description="Q motif" evidence="10">
    <location>
        <begin position="1"/>
        <end position="29"/>
    </location>
</feature>
<comment type="caution">
    <text evidence="16">The sequence shown here is derived from an EMBL/GenBank/DDBJ whole genome shotgun (WGS) entry which is preliminary data.</text>
</comment>
<keyword evidence="4 11" id="KW-0378">Hydrolase</keyword>
<dbReference type="InterPro" id="IPR001650">
    <property type="entry name" value="Helicase_C-like"/>
</dbReference>
<evidence type="ECO:0000256" key="11">
    <source>
        <dbReference type="RuleBase" id="RU000492"/>
    </source>
</evidence>
<dbReference type="Pfam" id="PF03880">
    <property type="entry name" value="DbpA"/>
    <property type="match status" value="1"/>
</dbReference>
<dbReference type="InterPro" id="IPR057325">
    <property type="entry name" value="DeaD_dimer"/>
</dbReference>
<evidence type="ECO:0000256" key="1">
    <source>
        <dbReference type="ARBA" id="ARBA00012552"/>
    </source>
</evidence>
<evidence type="ECO:0000256" key="4">
    <source>
        <dbReference type="ARBA" id="ARBA00022801"/>
    </source>
</evidence>
<dbReference type="FunFam" id="3.40.50.300:FF:000108">
    <property type="entry name" value="ATP-dependent RNA helicase RhlE"/>
    <property type="match status" value="1"/>
</dbReference>
<dbReference type="Gene3D" id="3.40.50.300">
    <property type="entry name" value="P-loop containing nucleotide triphosphate hydrolases"/>
    <property type="match status" value="2"/>
</dbReference>
<keyword evidence="7" id="KW-0346">Stress response</keyword>
<dbReference type="PROSITE" id="PS51192">
    <property type="entry name" value="HELICASE_ATP_BIND_1"/>
    <property type="match status" value="1"/>
</dbReference>
<dbReference type="PROSITE" id="PS51195">
    <property type="entry name" value="Q_MOTIF"/>
    <property type="match status" value="1"/>
</dbReference>
<dbReference type="GO" id="GO:0003676">
    <property type="term" value="F:nucleic acid binding"/>
    <property type="evidence" value="ECO:0007669"/>
    <property type="project" value="InterPro"/>
</dbReference>
<name>A0AA46I6Z5_9FUSO</name>
<gene>
    <name evidence="16" type="ORF">EV215_0081</name>
</gene>
<dbReference type="CDD" id="cd18787">
    <property type="entry name" value="SF2_C_DEAD"/>
    <property type="match status" value="1"/>
</dbReference>
<sequence>MNFNEFNIKEEIKRAISDLGYIEPTEIQEKAIPLLLEGSDIIGQSQTGTGKTAAFAIPALNKVDISIKAPQIIIVCPTRELAVQVSNEFEKLSKYIRGLNVLSIYGGTSIERQIKALKRGVQIIVGTPGRIMDHLRRRTLKVDNINTVILDEADEMLKMGFREDIETILEDVNENRQTVLFSATMPQVIMNIAKKYQNNPKIVKITQKTVTSDTIKQHYYLINERDKNEAVNRLVHYYNPEKSIIFCNTKNKVDDITEQLQKLGLQCEKIHGDLKQEARMRVLQRFNKGDLQVIIATDVAARGLDIQNVELVINYDLPDKEEYYVHRIGRSGRAGKKGHSITLTTPREKRKLINIEKYINKEITKKLIPSKEDLKLKQMENFLFTIEENIEKSNDLDIYFEILHNLFDRGYEINEVAAVLLKMNTEFYEDEKSKDDINYKENKKNRDGRNSRDRKGSNKDTTRMYLNAGRKDKITKKDVLGAILNECNLKSQDVGDIDILDKFSFVEIRKSKADKVLKILNDNKQIKGRKISIEKAKKR</sequence>
<dbReference type="Pfam" id="PF25399">
    <property type="entry name" value="DeaD_dimer"/>
    <property type="match status" value="1"/>
</dbReference>
<keyword evidence="5 11" id="KW-0347">Helicase</keyword>
<feature type="region of interest" description="Disordered" evidence="12">
    <location>
        <begin position="438"/>
        <end position="462"/>
    </location>
</feature>
<dbReference type="AlphaFoldDB" id="A0AA46I6Z5"/>
<dbReference type="InterPro" id="IPR050079">
    <property type="entry name" value="DEAD_box_RNA_helicase"/>
</dbReference>
<dbReference type="InterPro" id="IPR000629">
    <property type="entry name" value="RNA-helicase_DEAD-box_CS"/>
</dbReference>
<evidence type="ECO:0000256" key="9">
    <source>
        <dbReference type="ARBA" id="ARBA00047984"/>
    </source>
</evidence>
<dbReference type="InterPro" id="IPR005580">
    <property type="entry name" value="DbpA/CsdA_RNA-bd_dom"/>
</dbReference>
<dbReference type="InterPro" id="IPR014014">
    <property type="entry name" value="RNA_helicase_DEAD_Q_motif"/>
</dbReference>
<evidence type="ECO:0000256" key="2">
    <source>
        <dbReference type="ARBA" id="ARBA00022490"/>
    </source>
</evidence>
<evidence type="ECO:0000256" key="6">
    <source>
        <dbReference type="ARBA" id="ARBA00022840"/>
    </source>
</evidence>
<dbReference type="Proteomes" id="UP000294678">
    <property type="component" value="Unassembled WGS sequence"/>
</dbReference>
<dbReference type="InterPro" id="IPR027417">
    <property type="entry name" value="P-loop_NTPase"/>
</dbReference>
<evidence type="ECO:0000256" key="8">
    <source>
        <dbReference type="ARBA" id="ARBA00038437"/>
    </source>
</evidence>
<feature type="domain" description="Helicase C-terminal" evidence="14">
    <location>
        <begin position="214"/>
        <end position="375"/>
    </location>
</feature>
<accession>A0AA46I6Z5</accession>
<keyword evidence="3 11" id="KW-0547">Nucleotide-binding</keyword>
<evidence type="ECO:0000259" key="13">
    <source>
        <dbReference type="PROSITE" id="PS51192"/>
    </source>
</evidence>
<dbReference type="InterPro" id="IPR011545">
    <property type="entry name" value="DEAD/DEAH_box_helicase_dom"/>
</dbReference>
<dbReference type="InterPro" id="IPR044742">
    <property type="entry name" value="DEAD/DEAH_RhlB"/>
</dbReference>
<evidence type="ECO:0000256" key="7">
    <source>
        <dbReference type="ARBA" id="ARBA00023016"/>
    </source>
</evidence>
<keyword evidence="17" id="KW-1185">Reference proteome</keyword>
<dbReference type="SMART" id="SM00490">
    <property type="entry name" value="HELICc"/>
    <property type="match status" value="1"/>
</dbReference>
<dbReference type="PANTHER" id="PTHR47959">
    <property type="entry name" value="ATP-DEPENDENT RNA HELICASE RHLE-RELATED"/>
    <property type="match status" value="1"/>
</dbReference>
<comment type="catalytic activity">
    <reaction evidence="9">
        <text>ATP + H2O = ADP + phosphate + H(+)</text>
        <dbReference type="Rhea" id="RHEA:13065"/>
        <dbReference type="ChEBI" id="CHEBI:15377"/>
        <dbReference type="ChEBI" id="CHEBI:15378"/>
        <dbReference type="ChEBI" id="CHEBI:30616"/>
        <dbReference type="ChEBI" id="CHEBI:43474"/>
        <dbReference type="ChEBI" id="CHEBI:456216"/>
        <dbReference type="EC" id="3.6.4.13"/>
    </reaction>
</comment>
<evidence type="ECO:0000313" key="17">
    <source>
        <dbReference type="Proteomes" id="UP000294678"/>
    </source>
</evidence>
<dbReference type="Pfam" id="PF00270">
    <property type="entry name" value="DEAD"/>
    <property type="match status" value="1"/>
</dbReference>
<proteinExistence type="inferred from homology"/>
<dbReference type="GO" id="GO:0016787">
    <property type="term" value="F:hydrolase activity"/>
    <property type="evidence" value="ECO:0007669"/>
    <property type="project" value="UniProtKB-KW"/>
</dbReference>
<dbReference type="GO" id="GO:0003724">
    <property type="term" value="F:RNA helicase activity"/>
    <property type="evidence" value="ECO:0007669"/>
    <property type="project" value="UniProtKB-EC"/>
</dbReference>
<dbReference type="SMART" id="SM00487">
    <property type="entry name" value="DEXDc"/>
    <property type="match status" value="1"/>
</dbReference>
<dbReference type="SUPFAM" id="SSF52540">
    <property type="entry name" value="P-loop containing nucleoside triphosphate hydrolases"/>
    <property type="match status" value="1"/>
</dbReference>
<dbReference type="PANTHER" id="PTHR47959:SF13">
    <property type="entry name" value="ATP-DEPENDENT RNA HELICASE RHLE"/>
    <property type="match status" value="1"/>
</dbReference>
<dbReference type="Pfam" id="PF00271">
    <property type="entry name" value="Helicase_C"/>
    <property type="match status" value="1"/>
</dbReference>
<dbReference type="GO" id="GO:0005524">
    <property type="term" value="F:ATP binding"/>
    <property type="evidence" value="ECO:0007669"/>
    <property type="project" value="UniProtKB-KW"/>
</dbReference>
<dbReference type="EMBL" id="SOBG01000001">
    <property type="protein sequence ID" value="TDT72293.1"/>
    <property type="molecule type" value="Genomic_DNA"/>
</dbReference>
<evidence type="ECO:0000256" key="3">
    <source>
        <dbReference type="ARBA" id="ARBA00022741"/>
    </source>
</evidence>
<evidence type="ECO:0000313" key="16">
    <source>
        <dbReference type="EMBL" id="TDT72293.1"/>
    </source>
</evidence>
<dbReference type="RefSeq" id="WP_134111828.1">
    <property type="nucleotide sequence ID" value="NZ_SOBG01000001.1"/>
</dbReference>